<evidence type="ECO:0000256" key="1">
    <source>
        <dbReference type="SAM" id="MobiDB-lite"/>
    </source>
</evidence>
<dbReference type="Proteomes" id="UP000027138">
    <property type="component" value="Unassembled WGS sequence"/>
</dbReference>
<protein>
    <submittedName>
        <fullName evidence="3">Uncharacterized protein</fullName>
    </submittedName>
</protein>
<evidence type="ECO:0000313" key="4">
    <source>
        <dbReference type="Proteomes" id="UP000027138"/>
    </source>
</evidence>
<reference evidence="3 4" key="1">
    <citation type="journal article" date="2014" name="PLoS ONE">
        <title>Global Analysis of Gene Expression Profiles in Physic Nut (Jatropha curcas L.) Seedlings Exposed to Salt Stress.</title>
        <authorList>
            <person name="Zhang L."/>
            <person name="Zhang C."/>
            <person name="Wu P."/>
            <person name="Chen Y."/>
            <person name="Li M."/>
            <person name="Jiang H."/>
            <person name="Wu G."/>
        </authorList>
    </citation>
    <scope>NUCLEOTIDE SEQUENCE [LARGE SCALE GENOMIC DNA]</scope>
    <source>
        <strain evidence="4">cv. GZQX0401</strain>
        <tissue evidence="3">Young leaves</tissue>
    </source>
</reference>
<keyword evidence="2" id="KW-0812">Transmembrane</keyword>
<keyword evidence="2" id="KW-0472">Membrane</keyword>
<proteinExistence type="predicted"/>
<name>A0A067KN59_JATCU</name>
<dbReference type="AlphaFoldDB" id="A0A067KN59"/>
<feature type="region of interest" description="Disordered" evidence="1">
    <location>
        <begin position="76"/>
        <end position="102"/>
    </location>
</feature>
<gene>
    <name evidence="3" type="ORF">JCGZ_08583</name>
</gene>
<sequence length="201" mass="21646">MRQHAAQTSPSPHHFCNTSSSATIATTATSSSSLLLFFLLSLLFFLSFSFLFTCVAFLARNRAAAAAPGRSRHLAAARRRSSSASTVPQFPSRRAQLTGAAPQSICRASTDLSRHRPAVAPARLRPPGTGLSSFIAPPHSLSATASQIRPFACSSSARSSDPRSSKIRQKLYFGIARVRLVLLLDRIKVRDSFSTTVSNNK</sequence>
<evidence type="ECO:0000313" key="3">
    <source>
        <dbReference type="EMBL" id="KDP36453.1"/>
    </source>
</evidence>
<feature type="transmembrane region" description="Helical" evidence="2">
    <location>
        <begin position="34"/>
        <end position="59"/>
    </location>
</feature>
<dbReference type="EMBL" id="KK914435">
    <property type="protein sequence ID" value="KDP36453.1"/>
    <property type="molecule type" value="Genomic_DNA"/>
</dbReference>
<evidence type="ECO:0000256" key="2">
    <source>
        <dbReference type="SAM" id="Phobius"/>
    </source>
</evidence>
<accession>A0A067KN59</accession>
<keyword evidence="2" id="KW-1133">Transmembrane helix</keyword>
<keyword evidence="4" id="KW-1185">Reference proteome</keyword>
<organism evidence="3 4">
    <name type="scientific">Jatropha curcas</name>
    <name type="common">Barbados nut</name>
    <dbReference type="NCBI Taxonomy" id="180498"/>
    <lineage>
        <taxon>Eukaryota</taxon>
        <taxon>Viridiplantae</taxon>
        <taxon>Streptophyta</taxon>
        <taxon>Embryophyta</taxon>
        <taxon>Tracheophyta</taxon>
        <taxon>Spermatophyta</taxon>
        <taxon>Magnoliopsida</taxon>
        <taxon>eudicotyledons</taxon>
        <taxon>Gunneridae</taxon>
        <taxon>Pentapetalae</taxon>
        <taxon>rosids</taxon>
        <taxon>fabids</taxon>
        <taxon>Malpighiales</taxon>
        <taxon>Euphorbiaceae</taxon>
        <taxon>Crotonoideae</taxon>
        <taxon>Jatropheae</taxon>
        <taxon>Jatropha</taxon>
    </lineage>
</organism>